<dbReference type="Pfam" id="PF21983">
    <property type="entry name" value="NikA-like"/>
    <property type="match status" value="1"/>
</dbReference>
<dbReference type="KEGG" id="mrob:HH214_18470"/>
<evidence type="ECO:0000313" key="3">
    <source>
        <dbReference type="Proteomes" id="UP000503278"/>
    </source>
</evidence>
<name>A0A7L5E5Q1_9SPHI</name>
<accession>A0A7L5E5Q1</accession>
<dbReference type="Proteomes" id="UP000503278">
    <property type="component" value="Chromosome"/>
</dbReference>
<keyword evidence="3" id="KW-1185">Reference proteome</keyword>
<dbReference type="RefSeq" id="WP_169610135.1">
    <property type="nucleotide sequence ID" value="NZ_CP051682.1"/>
</dbReference>
<sequence length="138" mass="15166">MESAVKKVESTVVNPAPAGRVNRGGRPKVPHKRRATVSVMCTLVEKKIIEANAKRVGLSSSVFLRNLGLSTRIEVRVKSLPRPVLEMRGTLNHIAANLNQIAKKCNRGDDLDAMERALLDQDVRSLRGLVKNINGYVS</sequence>
<proteinExistence type="predicted"/>
<feature type="compositionally biased region" description="Basic residues" evidence="1">
    <location>
        <begin position="23"/>
        <end position="32"/>
    </location>
</feature>
<evidence type="ECO:0000313" key="2">
    <source>
        <dbReference type="EMBL" id="QJD97717.1"/>
    </source>
</evidence>
<evidence type="ECO:0000256" key="1">
    <source>
        <dbReference type="SAM" id="MobiDB-lite"/>
    </source>
</evidence>
<dbReference type="InterPro" id="IPR053842">
    <property type="entry name" value="NikA-like"/>
</dbReference>
<protein>
    <submittedName>
        <fullName evidence="2">Plasmid mobilization relaxosome protein MobC</fullName>
    </submittedName>
</protein>
<feature type="region of interest" description="Disordered" evidence="1">
    <location>
        <begin position="1"/>
        <end position="32"/>
    </location>
</feature>
<reference evidence="2 3" key="1">
    <citation type="submission" date="2020-04" db="EMBL/GenBank/DDBJ databases">
        <title>Genome sequencing of novel species.</title>
        <authorList>
            <person name="Heo J."/>
            <person name="Kim S.-J."/>
            <person name="Kim J.-S."/>
            <person name="Hong S.-B."/>
            <person name="Kwon S.-W."/>
        </authorList>
    </citation>
    <scope>NUCLEOTIDE SEQUENCE [LARGE SCALE GENOMIC DNA]</scope>
    <source>
        <strain evidence="2 3">F39-2</strain>
    </source>
</reference>
<organism evidence="2 3">
    <name type="scientific">Mucilaginibacter robiniae</name>
    <dbReference type="NCBI Taxonomy" id="2728022"/>
    <lineage>
        <taxon>Bacteria</taxon>
        <taxon>Pseudomonadati</taxon>
        <taxon>Bacteroidota</taxon>
        <taxon>Sphingobacteriia</taxon>
        <taxon>Sphingobacteriales</taxon>
        <taxon>Sphingobacteriaceae</taxon>
        <taxon>Mucilaginibacter</taxon>
    </lineage>
</organism>
<gene>
    <name evidence="2" type="primary">mobC</name>
    <name evidence="2" type="ORF">HH214_18470</name>
</gene>
<dbReference type="AlphaFoldDB" id="A0A7L5E5Q1"/>
<dbReference type="EMBL" id="CP051682">
    <property type="protein sequence ID" value="QJD97717.1"/>
    <property type="molecule type" value="Genomic_DNA"/>
</dbReference>